<dbReference type="OrthoDB" id="5842480at2759"/>
<dbReference type="PROSITE" id="PS51767">
    <property type="entry name" value="PEPTIDASE_A1"/>
    <property type="match status" value="1"/>
</dbReference>
<dbReference type="InterPro" id="IPR033121">
    <property type="entry name" value="PEPTIDASE_A1"/>
</dbReference>
<protein>
    <recommendedName>
        <fullName evidence="2">Peptidase A1 domain-containing protein</fullName>
    </recommendedName>
</protein>
<evidence type="ECO:0000313" key="4">
    <source>
        <dbReference type="Proteomes" id="UP000054047"/>
    </source>
</evidence>
<dbReference type="Proteomes" id="UP000054047">
    <property type="component" value="Unassembled WGS sequence"/>
</dbReference>
<dbReference type="Gene3D" id="2.40.70.10">
    <property type="entry name" value="Acid Proteases"/>
    <property type="match status" value="1"/>
</dbReference>
<dbReference type="GO" id="GO:0006508">
    <property type="term" value="P:proteolysis"/>
    <property type="evidence" value="ECO:0007669"/>
    <property type="project" value="InterPro"/>
</dbReference>
<dbReference type="InterPro" id="IPR021109">
    <property type="entry name" value="Peptidase_aspartic_dom_sf"/>
</dbReference>
<sequence>MSHKRYVEGFFGRDTIRLGELVIPGTMFGQAEKIDRSLVYRGFDGVLGLGCMPGAPLRRAVELGLLEQAVFTVFLKRTRNQCVTLLLGELEKYGLAALCS</sequence>
<dbReference type="SUPFAM" id="SSF50630">
    <property type="entry name" value="Acid proteases"/>
    <property type="match status" value="1"/>
</dbReference>
<dbReference type="InterPro" id="IPR001461">
    <property type="entry name" value="Aspartic_peptidase_A1"/>
</dbReference>
<evidence type="ECO:0000259" key="2">
    <source>
        <dbReference type="PROSITE" id="PS51767"/>
    </source>
</evidence>
<evidence type="ECO:0000313" key="3">
    <source>
        <dbReference type="EMBL" id="KIH53646.1"/>
    </source>
</evidence>
<proteinExistence type="inferred from homology"/>
<reference evidence="3 4" key="1">
    <citation type="submission" date="2013-12" db="EMBL/GenBank/DDBJ databases">
        <title>Draft genome of the parsitic nematode Ancylostoma duodenale.</title>
        <authorList>
            <person name="Mitreva M."/>
        </authorList>
    </citation>
    <scope>NUCLEOTIDE SEQUENCE [LARGE SCALE GENOMIC DNA]</scope>
    <source>
        <strain evidence="3 4">Zhejiang</strain>
    </source>
</reference>
<gene>
    <name evidence="3" type="ORF">ANCDUO_16220</name>
</gene>
<comment type="similarity">
    <text evidence="1">Belongs to the peptidase A1 family.</text>
</comment>
<keyword evidence="4" id="KW-1185">Reference proteome</keyword>
<dbReference type="PANTHER" id="PTHR47966">
    <property type="entry name" value="BETA-SITE APP-CLEAVING ENZYME, ISOFORM A-RELATED"/>
    <property type="match status" value="1"/>
</dbReference>
<name>A0A0C2G9L3_9BILA</name>
<dbReference type="EMBL" id="KN740721">
    <property type="protein sequence ID" value="KIH53646.1"/>
    <property type="molecule type" value="Genomic_DNA"/>
</dbReference>
<dbReference type="PANTHER" id="PTHR47966:SF51">
    <property type="entry name" value="BETA-SITE APP-CLEAVING ENZYME, ISOFORM A-RELATED"/>
    <property type="match status" value="1"/>
</dbReference>
<dbReference type="AlphaFoldDB" id="A0A0C2G9L3"/>
<dbReference type="Pfam" id="PF00026">
    <property type="entry name" value="Asp"/>
    <property type="match status" value="1"/>
</dbReference>
<feature type="domain" description="Peptidase A1" evidence="2">
    <location>
        <begin position="1"/>
        <end position="100"/>
    </location>
</feature>
<organism evidence="3 4">
    <name type="scientific">Ancylostoma duodenale</name>
    <dbReference type="NCBI Taxonomy" id="51022"/>
    <lineage>
        <taxon>Eukaryota</taxon>
        <taxon>Metazoa</taxon>
        <taxon>Ecdysozoa</taxon>
        <taxon>Nematoda</taxon>
        <taxon>Chromadorea</taxon>
        <taxon>Rhabditida</taxon>
        <taxon>Rhabditina</taxon>
        <taxon>Rhabditomorpha</taxon>
        <taxon>Strongyloidea</taxon>
        <taxon>Ancylostomatidae</taxon>
        <taxon>Ancylostomatinae</taxon>
        <taxon>Ancylostoma</taxon>
    </lineage>
</organism>
<accession>A0A0C2G9L3</accession>
<evidence type="ECO:0000256" key="1">
    <source>
        <dbReference type="ARBA" id="ARBA00007447"/>
    </source>
</evidence>
<dbReference type="GO" id="GO:0004190">
    <property type="term" value="F:aspartic-type endopeptidase activity"/>
    <property type="evidence" value="ECO:0007669"/>
    <property type="project" value="InterPro"/>
</dbReference>